<name>A0ABY7ZLK5_9ACTN</name>
<dbReference type="PANTHER" id="PTHR28259">
    <property type="entry name" value="FLUORIDE EXPORT PROTEIN 1-RELATED"/>
    <property type="match status" value="1"/>
</dbReference>
<feature type="transmembrane region" description="Helical" evidence="10">
    <location>
        <begin position="122"/>
        <end position="142"/>
    </location>
</feature>
<keyword evidence="10" id="KW-0479">Metal-binding</keyword>
<comment type="function">
    <text evidence="9 10">Fluoride-specific ion channel. Important for reducing fluoride concentration in the cell, thus reducing its toxicity.</text>
</comment>
<keyword evidence="5 10" id="KW-0472">Membrane</keyword>
<evidence type="ECO:0000313" key="12">
    <source>
        <dbReference type="Proteomes" id="UP001219605"/>
    </source>
</evidence>
<dbReference type="HAMAP" id="MF_00454">
    <property type="entry name" value="FluC"/>
    <property type="match status" value="1"/>
</dbReference>
<organism evidence="11 12">
    <name type="scientific">Micromonospora cathayae</name>
    <dbReference type="NCBI Taxonomy" id="3028804"/>
    <lineage>
        <taxon>Bacteria</taxon>
        <taxon>Bacillati</taxon>
        <taxon>Actinomycetota</taxon>
        <taxon>Actinomycetes</taxon>
        <taxon>Micromonosporales</taxon>
        <taxon>Micromonosporaceae</taxon>
        <taxon>Micromonospora</taxon>
    </lineage>
</organism>
<dbReference type="PANTHER" id="PTHR28259:SF1">
    <property type="entry name" value="FLUORIDE EXPORT PROTEIN 1-RELATED"/>
    <property type="match status" value="1"/>
</dbReference>
<keyword evidence="10" id="KW-0406">Ion transport</keyword>
<keyword evidence="12" id="KW-1185">Reference proteome</keyword>
<comment type="activity regulation">
    <text evidence="10">Na(+) is not transported, but it plays an essential structural role and its presence is essential for fluoride channel function.</text>
</comment>
<keyword evidence="2 10" id="KW-1003">Cell membrane</keyword>
<keyword evidence="10" id="KW-0915">Sodium</keyword>
<evidence type="ECO:0000256" key="7">
    <source>
        <dbReference type="ARBA" id="ARBA00035120"/>
    </source>
</evidence>
<evidence type="ECO:0000256" key="1">
    <source>
        <dbReference type="ARBA" id="ARBA00004651"/>
    </source>
</evidence>
<feature type="transmembrane region" description="Helical" evidence="10">
    <location>
        <begin position="92"/>
        <end position="110"/>
    </location>
</feature>
<evidence type="ECO:0000313" key="11">
    <source>
        <dbReference type="EMBL" id="WDZ82973.1"/>
    </source>
</evidence>
<dbReference type="Proteomes" id="UP001219605">
    <property type="component" value="Chromosome"/>
</dbReference>
<sequence>MADSPRTDPDVDLRQPGDRVELRARPATTLVVIAGGGVLGTLARFGAQTALPHRPTGFPWATFGVNVLGCLLIGVLMVLLTRVWVGRPLLRPFLGVGVLGGFTTFSAYVLDVEQAVRAGVPATALAYLTGTVLAALGAVWAGETVTGWLLDRAGVGRVAG</sequence>
<evidence type="ECO:0000256" key="4">
    <source>
        <dbReference type="ARBA" id="ARBA00022989"/>
    </source>
</evidence>
<evidence type="ECO:0000256" key="8">
    <source>
        <dbReference type="ARBA" id="ARBA00035585"/>
    </source>
</evidence>
<comment type="catalytic activity">
    <reaction evidence="8">
        <text>fluoride(in) = fluoride(out)</text>
        <dbReference type="Rhea" id="RHEA:76159"/>
        <dbReference type="ChEBI" id="CHEBI:17051"/>
    </reaction>
    <physiologicalReaction direction="left-to-right" evidence="8">
        <dbReference type="Rhea" id="RHEA:76160"/>
    </physiologicalReaction>
</comment>
<evidence type="ECO:0000256" key="5">
    <source>
        <dbReference type="ARBA" id="ARBA00023136"/>
    </source>
</evidence>
<keyword evidence="4 10" id="KW-1133">Transmembrane helix</keyword>
<evidence type="ECO:0000256" key="9">
    <source>
        <dbReference type="ARBA" id="ARBA00049940"/>
    </source>
</evidence>
<evidence type="ECO:0000256" key="2">
    <source>
        <dbReference type="ARBA" id="ARBA00022475"/>
    </source>
</evidence>
<comment type="similarity">
    <text evidence="7 10">Belongs to the fluoride channel Fluc/FEX (TC 1.A.43) family.</text>
</comment>
<feature type="transmembrane region" description="Helical" evidence="10">
    <location>
        <begin position="58"/>
        <end position="80"/>
    </location>
</feature>
<evidence type="ECO:0000256" key="3">
    <source>
        <dbReference type="ARBA" id="ARBA00022692"/>
    </source>
</evidence>
<dbReference type="EMBL" id="CP118615">
    <property type="protein sequence ID" value="WDZ82973.1"/>
    <property type="molecule type" value="Genomic_DNA"/>
</dbReference>
<reference evidence="11 12" key="1">
    <citation type="submission" date="2023-02" db="EMBL/GenBank/DDBJ databases">
        <authorList>
            <person name="Mo P."/>
        </authorList>
    </citation>
    <scope>NUCLEOTIDE SEQUENCE [LARGE SCALE GENOMIC DNA]</scope>
    <source>
        <strain evidence="11 12">HUAS 3</strain>
    </source>
</reference>
<keyword evidence="10" id="KW-0813">Transport</keyword>
<evidence type="ECO:0000256" key="10">
    <source>
        <dbReference type="HAMAP-Rule" id="MF_00454"/>
    </source>
</evidence>
<feature type="transmembrane region" description="Helical" evidence="10">
    <location>
        <begin position="27"/>
        <end position="46"/>
    </location>
</feature>
<protein>
    <recommendedName>
        <fullName evidence="10">Fluoride-specific ion channel FluC</fullName>
    </recommendedName>
</protein>
<accession>A0ABY7ZLK5</accession>
<keyword evidence="3 10" id="KW-0812">Transmembrane</keyword>
<evidence type="ECO:0000256" key="6">
    <source>
        <dbReference type="ARBA" id="ARBA00023303"/>
    </source>
</evidence>
<dbReference type="RefSeq" id="WP_275029339.1">
    <property type="nucleotide sequence ID" value="NZ_CP118615.1"/>
</dbReference>
<proteinExistence type="inferred from homology"/>
<feature type="binding site" evidence="10">
    <location>
        <position position="103"/>
    </location>
    <ligand>
        <name>Na(+)</name>
        <dbReference type="ChEBI" id="CHEBI:29101"/>
        <note>structural</note>
    </ligand>
</feature>
<feature type="binding site" evidence="10">
    <location>
        <position position="100"/>
    </location>
    <ligand>
        <name>Na(+)</name>
        <dbReference type="ChEBI" id="CHEBI:29101"/>
        <note>structural</note>
    </ligand>
</feature>
<dbReference type="InterPro" id="IPR003691">
    <property type="entry name" value="FluC"/>
</dbReference>
<keyword evidence="6 10" id="KW-0407">Ion channel</keyword>
<dbReference type="Pfam" id="PF02537">
    <property type="entry name" value="CRCB"/>
    <property type="match status" value="1"/>
</dbReference>
<comment type="subcellular location">
    <subcellularLocation>
        <location evidence="1 10">Cell membrane</location>
        <topology evidence="1 10">Multi-pass membrane protein</topology>
    </subcellularLocation>
</comment>
<gene>
    <name evidence="10" type="primary">fluC</name>
    <name evidence="10" type="synonym">crcB</name>
    <name evidence="11" type="ORF">PVK37_21160</name>
</gene>